<proteinExistence type="predicted"/>
<accession>A0AAV5NJ77</accession>
<comment type="caution">
    <text evidence="1">The sequence shown here is derived from an EMBL/GenBank/DDBJ whole genome shotgun (WGS) entry which is preliminary data.</text>
</comment>
<sequence>MPPKKYILITKFTTIIRKLPSILGHHQIKIIVASCTPTVISLLPQSAPPDIRREQAQVTEKLN</sequence>
<dbReference type="EMBL" id="BSNU01000051">
    <property type="protein sequence ID" value="GLQ64411.1"/>
    <property type="molecule type" value="Genomic_DNA"/>
</dbReference>
<dbReference type="Proteomes" id="UP001156614">
    <property type="component" value="Unassembled WGS sequence"/>
</dbReference>
<keyword evidence="2" id="KW-1185">Reference proteome</keyword>
<evidence type="ECO:0000313" key="1">
    <source>
        <dbReference type="EMBL" id="GLQ64411.1"/>
    </source>
</evidence>
<dbReference type="AlphaFoldDB" id="A0AAV5NJ77"/>
<protein>
    <submittedName>
        <fullName evidence="1">Uncharacterized protein</fullName>
    </submittedName>
</protein>
<name>A0AAV5NJ77_9PROT</name>
<reference evidence="2" key="1">
    <citation type="journal article" date="2019" name="Int. J. Syst. Evol. Microbiol.">
        <title>The Global Catalogue of Microorganisms (GCM) 10K type strain sequencing project: providing services to taxonomists for standard genome sequencing and annotation.</title>
        <authorList>
            <consortium name="The Broad Institute Genomics Platform"/>
            <consortium name="The Broad Institute Genome Sequencing Center for Infectious Disease"/>
            <person name="Wu L."/>
            <person name="Ma J."/>
        </authorList>
    </citation>
    <scope>NUCLEOTIDE SEQUENCE [LARGE SCALE GENOMIC DNA]</scope>
    <source>
        <strain evidence="2">NBRC 3267</strain>
    </source>
</reference>
<organism evidence="1 2">
    <name type="scientific">Gluconobacter cerinus</name>
    <dbReference type="NCBI Taxonomy" id="38307"/>
    <lineage>
        <taxon>Bacteria</taxon>
        <taxon>Pseudomonadati</taxon>
        <taxon>Pseudomonadota</taxon>
        <taxon>Alphaproteobacteria</taxon>
        <taxon>Acetobacterales</taxon>
        <taxon>Acetobacteraceae</taxon>
        <taxon>Gluconobacter</taxon>
    </lineage>
</organism>
<evidence type="ECO:0000313" key="2">
    <source>
        <dbReference type="Proteomes" id="UP001156614"/>
    </source>
</evidence>
<gene>
    <name evidence="1" type="ORF">GCM10007867_32610</name>
</gene>